<dbReference type="FunCoup" id="B4MXI6">
    <property type="interactions" value="765"/>
</dbReference>
<dbReference type="GO" id="GO:0005634">
    <property type="term" value="C:nucleus"/>
    <property type="evidence" value="ECO:0007669"/>
    <property type="project" value="TreeGrafter"/>
</dbReference>
<dbReference type="Proteomes" id="UP000007798">
    <property type="component" value="Unassembled WGS sequence"/>
</dbReference>
<dbReference type="InterPro" id="IPR003607">
    <property type="entry name" value="HD/PDEase_dom"/>
</dbReference>
<evidence type="ECO:0000259" key="2">
    <source>
        <dbReference type="SMART" id="SM00471"/>
    </source>
</evidence>
<dbReference type="Gene3D" id="1.10.3210.10">
    <property type="entry name" value="Hypothetical protein af1432"/>
    <property type="match status" value="1"/>
</dbReference>
<evidence type="ECO:0000313" key="3">
    <source>
        <dbReference type="EMBL" id="EDW76755.1"/>
    </source>
</evidence>
<dbReference type="CDD" id="cd00077">
    <property type="entry name" value="HDc"/>
    <property type="match status" value="1"/>
</dbReference>
<keyword evidence="4" id="KW-1185">Reference proteome</keyword>
<dbReference type="KEGG" id="dwi:6643118"/>
<organism evidence="3 4">
    <name type="scientific">Drosophila willistoni</name>
    <name type="common">Fruit fly</name>
    <dbReference type="NCBI Taxonomy" id="7260"/>
    <lineage>
        <taxon>Eukaryota</taxon>
        <taxon>Metazoa</taxon>
        <taxon>Ecdysozoa</taxon>
        <taxon>Arthropoda</taxon>
        <taxon>Hexapoda</taxon>
        <taxon>Insecta</taxon>
        <taxon>Pterygota</taxon>
        <taxon>Neoptera</taxon>
        <taxon>Endopterygota</taxon>
        <taxon>Diptera</taxon>
        <taxon>Brachycera</taxon>
        <taxon>Muscomorpha</taxon>
        <taxon>Ephydroidea</taxon>
        <taxon>Drosophilidae</taxon>
        <taxon>Drosophila</taxon>
        <taxon>Sophophora</taxon>
    </lineage>
</organism>
<dbReference type="InParanoid" id="B4MXI6"/>
<dbReference type="SUPFAM" id="SSF109604">
    <property type="entry name" value="HD-domain/PDEase-like"/>
    <property type="match status" value="1"/>
</dbReference>
<dbReference type="eggNOG" id="KOG2681">
    <property type="taxonomic scope" value="Eukaryota"/>
</dbReference>
<dbReference type="STRING" id="7260.B4MXI6"/>
<dbReference type="SMR" id="B4MXI6"/>
<accession>B4MXI6</accession>
<dbReference type="PANTHER" id="PTHR11373:SF4">
    <property type="entry name" value="DEOXYNUCLEOSIDE TRIPHOSPHATE TRIPHOSPHOHYDROLASE SAMHD1"/>
    <property type="match status" value="1"/>
</dbReference>
<feature type="domain" description="HD/PDEase" evidence="2">
    <location>
        <begin position="84"/>
        <end position="237"/>
    </location>
</feature>
<evidence type="ECO:0000313" key="4">
    <source>
        <dbReference type="Proteomes" id="UP000007798"/>
    </source>
</evidence>
<protein>
    <recommendedName>
        <fullName evidence="2">HD/PDEase domain-containing protein</fullName>
    </recommendedName>
</protein>
<dbReference type="InterPro" id="IPR006674">
    <property type="entry name" value="HD_domain"/>
</dbReference>
<dbReference type="AlphaFoldDB" id="B4MXI6"/>
<dbReference type="OMA" id="HTRYDHC"/>
<evidence type="ECO:0000256" key="1">
    <source>
        <dbReference type="ARBA" id="ARBA00005776"/>
    </source>
</evidence>
<comment type="similarity">
    <text evidence="1">Belongs to the SAMHD1 family.</text>
</comment>
<dbReference type="PANTHER" id="PTHR11373">
    <property type="entry name" value="DEOXYNUCLEOSIDE TRIPHOSPHATE TRIPHOSPHOHYDROLASE"/>
    <property type="match status" value="1"/>
</dbReference>
<dbReference type="EMBL" id="CH963876">
    <property type="protein sequence ID" value="EDW76755.1"/>
    <property type="molecule type" value="Genomic_DNA"/>
</dbReference>
<dbReference type="GO" id="GO:0008832">
    <property type="term" value="F:dGTPase activity"/>
    <property type="evidence" value="ECO:0007669"/>
    <property type="project" value="TreeGrafter"/>
</dbReference>
<name>B4MXI6_DROWI</name>
<dbReference type="HOGENOM" id="CLU_752885_0_0_1"/>
<sequence length="409" mass="47444">MAELCLTSGGARQIPLSPHEPPLLHQQQAKDVANTSSTTMFIEDEVHGVICLPDHINEIVEHPLFQRLKNVNQLGLIPSLRPDANHKRYDHCLGTYNSAKEHLNALEYNSKNFQPKLPNWCRNAVEIAALLHDIGHGAFSHVWECVCQGQFDHESNSVACVDIIFADVQSPELLKLREDQNGRGVQLIKALILGCKEMLTFPMLGHTYIFDIVHNRRCGLDVDKWDYLRRDNKRLGILNDKEMDFNQIFLKSRIGPDGQYIEYRYEDYHRIYRLFMARWRLHSDVYQTPKVLAMDQILKSLIQHIQPELKAVRAQDGNAWLELYDQRVFELIAKHPKSIYLRQTQRLRECSEEDAGASENIIRVQTQIHGPGKVMMPDESYPLYGDKCKKRQIVRYLMSTKINKVFQMD</sequence>
<dbReference type="SMART" id="SM00471">
    <property type="entry name" value="HDc"/>
    <property type="match status" value="1"/>
</dbReference>
<proteinExistence type="inferred from homology"/>
<dbReference type="PhylomeDB" id="B4MXI6"/>
<reference evidence="3 4" key="1">
    <citation type="journal article" date="2007" name="Nature">
        <title>Evolution of genes and genomes on the Drosophila phylogeny.</title>
        <authorList>
            <consortium name="Drosophila 12 Genomes Consortium"/>
            <person name="Clark A.G."/>
            <person name="Eisen M.B."/>
            <person name="Smith D.R."/>
            <person name="Bergman C.M."/>
            <person name="Oliver B."/>
            <person name="Markow T.A."/>
            <person name="Kaufman T.C."/>
            <person name="Kellis M."/>
            <person name="Gelbart W."/>
            <person name="Iyer V.N."/>
            <person name="Pollard D.A."/>
            <person name="Sackton T.B."/>
            <person name="Larracuente A.M."/>
            <person name="Singh N.D."/>
            <person name="Abad J.P."/>
            <person name="Abt D.N."/>
            <person name="Adryan B."/>
            <person name="Aguade M."/>
            <person name="Akashi H."/>
            <person name="Anderson W.W."/>
            <person name="Aquadro C.F."/>
            <person name="Ardell D.H."/>
            <person name="Arguello R."/>
            <person name="Artieri C.G."/>
            <person name="Barbash D.A."/>
            <person name="Barker D."/>
            <person name="Barsanti P."/>
            <person name="Batterham P."/>
            <person name="Batzoglou S."/>
            <person name="Begun D."/>
            <person name="Bhutkar A."/>
            <person name="Blanco E."/>
            <person name="Bosak S.A."/>
            <person name="Bradley R.K."/>
            <person name="Brand A.D."/>
            <person name="Brent M.R."/>
            <person name="Brooks A.N."/>
            <person name="Brown R.H."/>
            <person name="Butlin R.K."/>
            <person name="Caggese C."/>
            <person name="Calvi B.R."/>
            <person name="Bernardo de Carvalho A."/>
            <person name="Caspi A."/>
            <person name="Castrezana S."/>
            <person name="Celniker S.E."/>
            <person name="Chang J.L."/>
            <person name="Chapple C."/>
            <person name="Chatterji S."/>
            <person name="Chinwalla A."/>
            <person name="Civetta A."/>
            <person name="Clifton S.W."/>
            <person name="Comeron J.M."/>
            <person name="Costello J.C."/>
            <person name="Coyne J.A."/>
            <person name="Daub J."/>
            <person name="David R.G."/>
            <person name="Delcher A.L."/>
            <person name="Delehaunty K."/>
            <person name="Do C.B."/>
            <person name="Ebling H."/>
            <person name="Edwards K."/>
            <person name="Eickbush T."/>
            <person name="Evans J.D."/>
            <person name="Filipski A."/>
            <person name="Findeiss S."/>
            <person name="Freyhult E."/>
            <person name="Fulton L."/>
            <person name="Fulton R."/>
            <person name="Garcia A.C."/>
            <person name="Gardiner A."/>
            <person name="Garfield D.A."/>
            <person name="Garvin B.E."/>
            <person name="Gibson G."/>
            <person name="Gilbert D."/>
            <person name="Gnerre S."/>
            <person name="Godfrey J."/>
            <person name="Good R."/>
            <person name="Gotea V."/>
            <person name="Gravely B."/>
            <person name="Greenberg A.J."/>
            <person name="Griffiths-Jones S."/>
            <person name="Gross S."/>
            <person name="Guigo R."/>
            <person name="Gustafson E.A."/>
            <person name="Haerty W."/>
            <person name="Hahn M.W."/>
            <person name="Halligan D.L."/>
            <person name="Halpern A.L."/>
            <person name="Halter G.M."/>
            <person name="Han M.V."/>
            <person name="Heger A."/>
            <person name="Hillier L."/>
            <person name="Hinrichs A.S."/>
            <person name="Holmes I."/>
            <person name="Hoskins R.A."/>
            <person name="Hubisz M.J."/>
            <person name="Hultmark D."/>
            <person name="Huntley M.A."/>
            <person name="Jaffe D.B."/>
            <person name="Jagadeeshan S."/>
            <person name="Jeck W.R."/>
            <person name="Johnson J."/>
            <person name="Jones C.D."/>
            <person name="Jordan W.C."/>
            <person name="Karpen G.H."/>
            <person name="Kataoka E."/>
            <person name="Keightley P.D."/>
            <person name="Kheradpour P."/>
            <person name="Kirkness E.F."/>
            <person name="Koerich L.B."/>
            <person name="Kristiansen K."/>
            <person name="Kudrna D."/>
            <person name="Kulathinal R.J."/>
            <person name="Kumar S."/>
            <person name="Kwok R."/>
            <person name="Lander E."/>
            <person name="Langley C.H."/>
            <person name="Lapoint R."/>
            <person name="Lazzaro B.P."/>
            <person name="Lee S.J."/>
            <person name="Levesque L."/>
            <person name="Li R."/>
            <person name="Lin C.F."/>
            <person name="Lin M.F."/>
            <person name="Lindblad-Toh K."/>
            <person name="Llopart A."/>
            <person name="Long M."/>
            <person name="Low L."/>
            <person name="Lozovsky E."/>
            <person name="Lu J."/>
            <person name="Luo M."/>
            <person name="Machado C.A."/>
            <person name="Makalowski W."/>
            <person name="Marzo M."/>
            <person name="Matsuda M."/>
            <person name="Matzkin L."/>
            <person name="McAllister B."/>
            <person name="McBride C.S."/>
            <person name="McKernan B."/>
            <person name="McKernan K."/>
            <person name="Mendez-Lago M."/>
            <person name="Minx P."/>
            <person name="Mollenhauer M.U."/>
            <person name="Montooth K."/>
            <person name="Mount S.M."/>
            <person name="Mu X."/>
            <person name="Myers E."/>
            <person name="Negre B."/>
            <person name="Newfeld S."/>
            <person name="Nielsen R."/>
            <person name="Noor M.A."/>
            <person name="O'Grady P."/>
            <person name="Pachter L."/>
            <person name="Papaceit M."/>
            <person name="Parisi M.J."/>
            <person name="Parisi M."/>
            <person name="Parts L."/>
            <person name="Pedersen J.S."/>
            <person name="Pesole G."/>
            <person name="Phillippy A.M."/>
            <person name="Ponting C.P."/>
            <person name="Pop M."/>
            <person name="Porcelli D."/>
            <person name="Powell J.R."/>
            <person name="Prohaska S."/>
            <person name="Pruitt K."/>
            <person name="Puig M."/>
            <person name="Quesneville H."/>
            <person name="Ram K.R."/>
            <person name="Rand D."/>
            <person name="Rasmussen M.D."/>
            <person name="Reed L.K."/>
            <person name="Reenan R."/>
            <person name="Reily A."/>
            <person name="Remington K.A."/>
            <person name="Rieger T.T."/>
            <person name="Ritchie M.G."/>
            <person name="Robin C."/>
            <person name="Rogers Y.H."/>
            <person name="Rohde C."/>
            <person name="Rozas J."/>
            <person name="Rubenfield M.J."/>
            <person name="Ruiz A."/>
            <person name="Russo S."/>
            <person name="Salzberg S.L."/>
            <person name="Sanchez-Gracia A."/>
            <person name="Saranga D.J."/>
            <person name="Sato H."/>
            <person name="Schaeffer S.W."/>
            <person name="Schatz M.C."/>
            <person name="Schlenke T."/>
            <person name="Schwartz R."/>
            <person name="Segarra C."/>
            <person name="Singh R.S."/>
            <person name="Sirot L."/>
            <person name="Sirota M."/>
            <person name="Sisneros N.B."/>
            <person name="Smith C.D."/>
            <person name="Smith T.F."/>
            <person name="Spieth J."/>
            <person name="Stage D.E."/>
            <person name="Stark A."/>
            <person name="Stephan W."/>
            <person name="Strausberg R.L."/>
            <person name="Strempel S."/>
            <person name="Sturgill D."/>
            <person name="Sutton G."/>
            <person name="Sutton G.G."/>
            <person name="Tao W."/>
            <person name="Teichmann S."/>
            <person name="Tobari Y.N."/>
            <person name="Tomimura Y."/>
            <person name="Tsolas J.M."/>
            <person name="Valente V.L."/>
            <person name="Venter E."/>
            <person name="Venter J.C."/>
            <person name="Vicario S."/>
            <person name="Vieira F.G."/>
            <person name="Vilella A.J."/>
            <person name="Villasante A."/>
            <person name="Walenz B."/>
            <person name="Wang J."/>
            <person name="Wasserman M."/>
            <person name="Watts T."/>
            <person name="Wilson D."/>
            <person name="Wilson R.K."/>
            <person name="Wing R.A."/>
            <person name="Wolfner M.F."/>
            <person name="Wong A."/>
            <person name="Wong G.K."/>
            <person name="Wu C.I."/>
            <person name="Wu G."/>
            <person name="Yamamoto D."/>
            <person name="Yang H.P."/>
            <person name="Yang S.P."/>
            <person name="Yorke J.A."/>
            <person name="Yoshida K."/>
            <person name="Zdobnov E."/>
            <person name="Zhang P."/>
            <person name="Zhang Y."/>
            <person name="Zimin A.V."/>
            <person name="Baldwin J."/>
            <person name="Abdouelleil A."/>
            <person name="Abdulkadir J."/>
            <person name="Abebe A."/>
            <person name="Abera B."/>
            <person name="Abreu J."/>
            <person name="Acer S.C."/>
            <person name="Aftuck L."/>
            <person name="Alexander A."/>
            <person name="An P."/>
            <person name="Anderson E."/>
            <person name="Anderson S."/>
            <person name="Arachi H."/>
            <person name="Azer M."/>
            <person name="Bachantsang P."/>
            <person name="Barry A."/>
            <person name="Bayul T."/>
            <person name="Berlin A."/>
            <person name="Bessette D."/>
            <person name="Bloom T."/>
            <person name="Blye J."/>
            <person name="Boguslavskiy L."/>
            <person name="Bonnet C."/>
            <person name="Boukhgalter B."/>
            <person name="Bourzgui I."/>
            <person name="Brown A."/>
            <person name="Cahill P."/>
            <person name="Channer S."/>
            <person name="Cheshatsang Y."/>
            <person name="Chuda L."/>
            <person name="Citroen M."/>
            <person name="Collymore A."/>
            <person name="Cooke P."/>
            <person name="Costello M."/>
            <person name="D'Aco K."/>
            <person name="Daza R."/>
            <person name="De Haan G."/>
            <person name="DeGray S."/>
            <person name="DeMaso C."/>
            <person name="Dhargay N."/>
            <person name="Dooley K."/>
            <person name="Dooley E."/>
            <person name="Doricent M."/>
            <person name="Dorje P."/>
            <person name="Dorjee K."/>
            <person name="Dupes A."/>
            <person name="Elong R."/>
            <person name="Falk J."/>
            <person name="Farina A."/>
            <person name="Faro S."/>
            <person name="Ferguson D."/>
            <person name="Fisher S."/>
            <person name="Foley C.D."/>
            <person name="Franke A."/>
            <person name="Friedrich D."/>
            <person name="Gadbois L."/>
            <person name="Gearin G."/>
            <person name="Gearin C.R."/>
            <person name="Giannoukos G."/>
            <person name="Goode T."/>
            <person name="Graham J."/>
            <person name="Grandbois E."/>
            <person name="Grewal S."/>
            <person name="Gyaltsen K."/>
            <person name="Hafez N."/>
            <person name="Hagos B."/>
            <person name="Hall J."/>
            <person name="Henson C."/>
            <person name="Hollinger A."/>
            <person name="Honan T."/>
            <person name="Huard M.D."/>
            <person name="Hughes L."/>
            <person name="Hurhula B."/>
            <person name="Husby M.E."/>
            <person name="Kamat A."/>
            <person name="Kanga B."/>
            <person name="Kashin S."/>
            <person name="Khazanovich D."/>
            <person name="Kisner P."/>
            <person name="Lance K."/>
            <person name="Lara M."/>
            <person name="Lee W."/>
            <person name="Lennon N."/>
            <person name="Letendre F."/>
            <person name="LeVine R."/>
            <person name="Lipovsky A."/>
            <person name="Liu X."/>
            <person name="Liu J."/>
            <person name="Liu S."/>
            <person name="Lokyitsang T."/>
            <person name="Lokyitsang Y."/>
            <person name="Lubonja R."/>
            <person name="Lui A."/>
            <person name="MacDonald P."/>
            <person name="Magnisalis V."/>
            <person name="Maru K."/>
            <person name="Matthews C."/>
            <person name="McCusker W."/>
            <person name="McDonough S."/>
            <person name="Mehta T."/>
            <person name="Meldrim J."/>
            <person name="Meneus L."/>
            <person name="Mihai O."/>
            <person name="Mihalev A."/>
            <person name="Mihova T."/>
            <person name="Mittelman R."/>
            <person name="Mlenga V."/>
            <person name="Montmayeur A."/>
            <person name="Mulrain L."/>
            <person name="Navidi A."/>
            <person name="Naylor J."/>
            <person name="Negash T."/>
            <person name="Nguyen T."/>
            <person name="Nguyen N."/>
            <person name="Nicol R."/>
            <person name="Norbu C."/>
            <person name="Norbu N."/>
            <person name="Novod N."/>
            <person name="O'Neill B."/>
            <person name="Osman S."/>
            <person name="Markiewicz E."/>
            <person name="Oyono O.L."/>
            <person name="Patti C."/>
            <person name="Phunkhang P."/>
            <person name="Pierre F."/>
            <person name="Priest M."/>
            <person name="Raghuraman S."/>
            <person name="Rege F."/>
            <person name="Reyes R."/>
            <person name="Rise C."/>
            <person name="Rogov P."/>
            <person name="Ross K."/>
            <person name="Ryan E."/>
            <person name="Settipalli S."/>
            <person name="Shea T."/>
            <person name="Sherpa N."/>
            <person name="Shi L."/>
            <person name="Shih D."/>
            <person name="Sparrow T."/>
            <person name="Spaulding J."/>
            <person name="Stalker J."/>
            <person name="Stange-Thomann N."/>
            <person name="Stavropoulos S."/>
            <person name="Stone C."/>
            <person name="Strader C."/>
            <person name="Tesfaye S."/>
            <person name="Thomson T."/>
            <person name="Thoulutsang Y."/>
            <person name="Thoulutsang D."/>
            <person name="Topham K."/>
            <person name="Topping I."/>
            <person name="Tsamla T."/>
            <person name="Vassiliev H."/>
            <person name="Vo A."/>
            <person name="Wangchuk T."/>
            <person name="Wangdi T."/>
            <person name="Weiand M."/>
            <person name="Wilkinson J."/>
            <person name="Wilson A."/>
            <person name="Yadav S."/>
            <person name="Young G."/>
            <person name="Yu Q."/>
            <person name="Zembek L."/>
            <person name="Zhong D."/>
            <person name="Zimmer A."/>
            <person name="Zwirko Z."/>
            <person name="Jaffe D.B."/>
            <person name="Alvarez P."/>
            <person name="Brockman W."/>
            <person name="Butler J."/>
            <person name="Chin C."/>
            <person name="Gnerre S."/>
            <person name="Grabherr M."/>
            <person name="Kleber M."/>
            <person name="Mauceli E."/>
            <person name="MacCallum I."/>
        </authorList>
    </citation>
    <scope>NUCLEOTIDE SEQUENCE [LARGE SCALE GENOMIC DNA]</scope>
    <source>
        <strain evidence="4">Tucson 14030-0811.24</strain>
    </source>
</reference>
<dbReference type="InterPro" id="IPR050135">
    <property type="entry name" value="dGTPase-like"/>
</dbReference>
<gene>
    <name evidence="3" type="primary">Dwil\GK20191</name>
    <name evidence="3" type="ORF">Dwil_GK20191</name>
</gene>
<dbReference type="GO" id="GO:0006203">
    <property type="term" value="P:dGTP catabolic process"/>
    <property type="evidence" value="ECO:0007669"/>
    <property type="project" value="TreeGrafter"/>
</dbReference>
<dbReference type="Pfam" id="PF01966">
    <property type="entry name" value="HD"/>
    <property type="match status" value="1"/>
</dbReference>
<dbReference type="OrthoDB" id="9991235at2759"/>